<accession>A0A1I6T262</accession>
<feature type="region of interest" description="Disordered" evidence="1">
    <location>
        <begin position="1"/>
        <end position="24"/>
    </location>
</feature>
<sequence>MTADPRRFDPVDESPEQRGLRRRSGETGLAPWTAVVLVLMLAALAYVIWSVAS</sequence>
<keyword evidence="2" id="KW-1133">Transmembrane helix</keyword>
<dbReference type="STRING" id="871741.SAMN05192570_2888"/>
<dbReference type="RefSeq" id="WP_177221893.1">
    <property type="nucleotide sequence ID" value="NZ_FOZV01000007.1"/>
</dbReference>
<keyword evidence="2" id="KW-0472">Membrane</keyword>
<proteinExistence type="predicted"/>
<evidence type="ECO:0000313" key="4">
    <source>
        <dbReference type="Proteomes" id="UP000198788"/>
    </source>
</evidence>
<evidence type="ECO:0000256" key="1">
    <source>
        <dbReference type="SAM" id="MobiDB-lite"/>
    </source>
</evidence>
<evidence type="ECO:0000313" key="3">
    <source>
        <dbReference type="EMBL" id="SFS83266.1"/>
    </source>
</evidence>
<dbReference type="AlphaFoldDB" id="A0A1I6T262"/>
<evidence type="ECO:0000256" key="2">
    <source>
        <dbReference type="SAM" id="Phobius"/>
    </source>
</evidence>
<feature type="transmembrane region" description="Helical" evidence="2">
    <location>
        <begin position="29"/>
        <end position="49"/>
    </location>
</feature>
<dbReference type="Proteomes" id="UP000198788">
    <property type="component" value="Unassembled WGS sequence"/>
</dbReference>
<dbReference type="EMBL" id="FOZV01000007">
    <property type="protein sequence ID" value="SFS83266.1"/>
    <property type="molecule type" value="Genomic_DNA"/>
</dbReference>
<keyword evidence="4" id="KW-1185">Reference proteome</keyword>
<organism evidence="3 4">
    <name type="scientific">Brevundimonas viscosa</name>
    <dbReference type="NCBI Taxonomy" id="871741"/>
    <lineage>
        <taxon>Bacteria</taxon>
        <taxon>Pseudomonadati</taxon>
        <taxon>Pseudomonadota</taxon>
        <taxon>Alphaproteobacteria</taxon>
        <taxon>Caulobacterales</taxon>
        <taxon>Caulobacteraceae</taxon>
        <taxon>Brevundimonas</taxon>
    </lineage>
</organism>
<protein>
    <submittedName>
        <fullName evidence="3">Uncharacterized protein</fullName>
    </submittedName>
</protein>
<gene>
    <name evidence="3" type="ORF">SAMN05192570_2888</name>
</gene>
<reference evidence="4" key="1">
    <citation type="submission" date="2016-10" db="EMBL/GenBank/DDBJ databases">
        <authorList>
            <person name="Varghese N."/>
            <person name="Submissions S."/>
        </authorList>
    </citation>
    <scope>NUCLEOTIDE SEQUENCE [LARGE SCALE GENOMIC DNA]</scope>
    <source>
        <strain evidence="4">CGMCC 1.10683</strain>
    </source>
</reference>
<name>A0A1I6T262_9CAUL</name>
<keyword evidence="2" id="KW-0812">Transmembrane</keyword>